<evidence type="ECO:0000256" key="2">
    <source>
        <dbReference type="SAM" id="SignalP"/>
    </source>
</evidence>
<dbReference type="Gene3D" id="1.50.10.10">
    <property type="match status" value="1"/>
</dbReference>
<keyword evidence="2" id="KW-0732">Signal</keyword>
<proteinExistence type="predicted"/>
<keyword evidence="4" id="KW-1185">Reference proteome</keyword>
<feature type="signal peptide" evidence="2">
    <location>
        <begin position="1"/>
        <end position="21"/>
    </location>
</feature>
<dbReference type="RefSeq" id="WP_253968178.1">
    <property type="nucleotide sequence ID" value="NZ_JAMFTH010000003.1"/>
</dbReference>
<dbReference type="SUPFAM" id="SSF48208">
    <property type="entry name" value="Six-hairpin glycosidases"/>
    <property type="match status" value="1"/>
</dbReference>
<dbReference type="Pfam" id="PF07470">
    <property type="entry name" value="Glyco_hydro_88"/>
    <property type="match status" value="1"/>
</dbReference>
<dbReference type="InterPro" id="IPR010905">
    <property type="entry name" value="Glyco_hydro_88"/>
</dbReference>
<protein>
    <submittedName>
        <fullName evidence="3">Glycoside hydrolase family 88 protein</fullName>
    </submittedName>
</protein>
<accession>A0A9X2HWW6</accession>
<dbReference type="InterPro" id="IPR012341">
    <property type="entry name" value="6hp_glycosidase-like_sf"/>
</dbReference>
<organism evidence="3 4">
    <name type="scientific">Gilvimarinus xylanilyticus</name>
    <dbReference type="NCBI Taxonomy" id="2944139"/>
    <lineage>
        <taxon>Bacteria</taxon>
        <taxon>Pseudomonadati</taxon>
        <taxon>Pseudomonadota</taxon>
        <taxon>Gammaproteobacteria</taxon>
        <taxon>Cellvibrionales</taxon>
        <taxon>Cellvibrionaceae</taxon>
        <taxon>Gilvimarinus</taxon>
    </lineage>
</organism>
<evidence type="ECO:0000313" key="4">
    <source>
        <dbReference type="Proteomes" id="UP001139319"/>
    </source>
</evidence>
<comment type="caution">
    <text evidence="3">The sequence shown here is derived from an EMBL/GenBank/DDBJ whole genome shotgun (WGS) entry which is preliminary data.</text>
</comment>
<dbReference type="EMBL" id="JAMFTH010000003">
    <property type="protein sequence ID" value="MCP8899883.1"/>
    <property type="molecule type" value="Genomic_DNA"/>
</dbReference>
<name>A0A9X2HWW6_9GAMM</name>
<dbReference type="Proteomes" id="UP001139319">
    <property type="component" value="Unassembled WGS sequence"/>
</dbReference>
<dbReference type="InterPro" id="IPR008928">
    <property type="entry name" value="6-hairpin_glycosidase_sf"/>
</dbReference>
<feature type="chain" id="PRO_5040963012" evidence="2">
    <location>
        <begin position="22"/>
        <end position="416"/>
    </location>
</feature>
<dbReference type="PANTHER" id="PTHR33886:SF8">
    <property type="entry name" value="UNSATURATED RHAMNOGALACTURONAN HYDROLASE (EUROFUNG)"/>
    <property type="match status" value="1"/>
</dbReference>
<dbReference type="InterPro" id="IPR052043">
    <property type="entry name" value="PolySaccharide_Degr_Enz"/>
</dbReference>
<reference evidence="3" key="2">
    <citation type="submission" date="2023-01" db="EMBL/GenBank/DDBJ databases">
        <title>Gilvimarinus xylanilyticus HB14 isolated from Caulerpa lentillifera aquaculture base in Hainan, China.</title>
        <authorList>
            <person name="Zhang Y.-J."/>
        </authorList>
    </citation>
    <scope>NUCLEOTIDE SEQUENCE</scope>
    <source>
        <strain evidence="3">HB14</strain>
    </source>
</reference>
<dbReference type="GO" id="GO:0016787">
    <property type="term" value="F:hydrolase activity"/>
    <property type="evidence" value="ECO:0007669"/>
    <property type="project" value="UniProtKB-KW"/>
</dbReference>
<gene>
    <name evidence="3" type="ORF">M6D89_11295</name>
</gene>
<dbReference type="AlphaFoldDB" id="A0A9X2HWW6"/>
<dbReference type="GO" id="GO:0005975">
    <property type="term" value="P:carbohydrate metabolic process"/>
    <property type="evidence" value="ECO:0007669"/>
    <property type="project" value="InterPro"/>
</dbReference>
<reference evidence="3" key="1">
    <citation type="submission" date="2022-05" db="EMBL/GenBank/DDBJ databases">
        <authorList>
            <person name="Sun H.-N."/>
        </authorList>
    </citation>
    <scope>NUCLEOTIDE SEQUENCE</scope>
    <source>
        <strain evidence="3">HB14</strain>
    </source>
</reference>
<sequence>MFLKPLSALFAGVIACGCATAEIDQSQGLDWPELVKYEKPGTAETSLSADFTRDSVSQVANQVADWQLDQYDIRSNKMRLEGRASGLPQGWMYAPLHSGLLDWGRVSDQPAYEQAVRNIAAVNLWRLGPRRYHADDHAIGQVYLDLYETYQEPVMKENVEAVFDWVLENQSDRSLEFEHPEKEIIYGANRKYVDPWCTVRWCWADAIFMAPPVWAQLAEITGNNDYLEFMNREFWVTTDYLYSDEDHLFLRDSRYFTRKAENGKPIYWGRGNGWVLAGIARTLPHIPQDFEDREEYVELFKDVSAALLRAQKADGSWPASLLEESEAQNAESSATGLIVFSLAWGINSGVLPADEYLPAVEKGWKSLVSTVQPNGKLGFVQQVGYAPESATAEDTQLYGTGALLLAAAEVYQLLEK</sequence>
<evidence type="ECO:0000313" key="3">
    <source>
        <dbReference type="EMBL" id="MCP8899883.1"/>
    </source>
</evidence>
<evidence type="ECO:0000256" key="1">
    <source>
        <dbReference type="ARBA" id="ARBA00022801"/>
    </source>
</evidence>
<dbReference type="PANTHER" id="PTHR33886">
    <property type="entry name" value="UNSATURATED RHAMNOGALACTURONAN HYDROLASE (EUROFUNG)"/>
    <property type="match status" value="1"/>
</dbReference>
<dbReference type="PROSITE" id="PS51257">
    <property type="entry name" value="PROKAR_LIPOPROTEIN"/>
    <property type="match status" value="1"/>
</dbReference>
<keyword evidence="1 3" id="KW-0378">Hydrolase</keyword>